<dbReference type="HOGENOM" id="CLU_2287995_0_0_11"/>
<dbReference type="Proteomes" id="UP000016605">
    <property type="component" value="Unassembled WGS sequence"/>
</dbReference>
<proteinExistence type="predicted"/>
<feature type="transmembrane region" description="Helical" evidence="2">
    <location>
        <begin position="58"/>
        <end position="79"/>
    </location>
</feature>
<feature type="transmembrane region" description="Helical" evidence="2">
    <location>
        <begin position="32"/>
        <end position="52"/>
    </location>
</feature>
<comment type="caution">
    <text evidence="3">The sequence shown here is derived from an EMBL/GenBank/DDBJ whole genome shotgun (WGS) entry which is preliminary data.</text>
</comment>
<dbReference type="Pfam" id="PF11298">
    <property type="entry name" value="DUF3099"/>
    <property type="match status" value="1"/>
</dbReference>
<evidence type="ECO:0000313" key="4">
    <source>
        <dbReference type="Proteomes" id="UP000016605"/>
    </source>
</evidence>
<feature type="region of interest" description="Disordered" evidence="1">
    <location>
        <begin position="82"/>
        <end position="110"/>
    </location>
</feature>
<organism evidence="3 4">
    <name type="scientific">Leifsonia aquatica ATCC 14665</name>
    <dbReference type="NCBI Taxonomy" id="1358026"/>
    <lineage>
        <taxon>Bacteria</taxon>
        <taxon>Bacillati</taxon>
        <taxon>Actinomycetota</taxon>
        <taxon>Actinomycetes</taxon>
        <taxon>Micrococcales</taxon>
        <taxon>Microbacteriaceae</taxon>
        <taxon>Leifsonia</taxon>
    </lineage>
</organism>
<evidence type="ECO:0000256" key="2">
    <source>
        <dbReference type="SAM" id="Phobius"/>
    </source>
</evidence>
<dbReference type="PATRIC" id="fig|1358026.3.peg.3143"/>
<gene>
    <name evidence="3" type="ORF">N136_03780</name>
</gene>
<dbReference type="AlphaFoldDB" id="U2T593"/>
<evidence type="ECO:0000313" key="3">
    <source>
        <dbReference type="EMBL" id="ERK69882.1"/>
    </source>
</evidence>
<protein>
    <recommendedName>
        <fullName evidence="5">DUF3099 domain-containing protein</fullName>
    </recommendedName>
</protein>
<evidence type="ECO:0008006" key="5">
    <source>
        <dbReference type="Google" id="ProtNLM"/>
    </source>
</evidence>
<accession>U2T593</accession>
<sequence>MDVRLRGILMKTTRPTITNLGLSPDEERHHRMIRYSVAMGIRVVCLIVAVLVPGWWAAVPIIAAIFLPYIAVVLANVHADPRRGEAQRPGNILPMTPPPPGGGDPKQEGQ</sequence>
<keyword evidence="2" id="KW-0472">Membrane</keyword>
<reference evidence="3 4" key="1">
    <citation type="submission" date="2013-08" db="EMBL/GenBank/DDBJ databases">
        <authorList>
            <person name="Weinstock G."/>
            <person name="Sodergren E."/>
            <person name="Wylie T."/>
            <person name="Fulton L."/>
            <person name="Fulton R."/>
            <person name="Fronick C."/>
            <person name="O'Laughlin M."/>
            <person name="Godfrey J."/>
            <person name="Miner T."/>
            <person name="Herter B."/>
            <person name="Appelbaum E."/>
            <person name="Cordes M."/>
            <person name="Lek S."/>
            <person name="Wollam A."/>
            <person name="Pepin K.H."/>
            <person name="Palsikar V.B."/>
            <person name="Mitreva M."/>
            <person name="Wilson R.K."/>
        </authorList>
    </citation>
    <scope>NUCLEOTIDE SEQUENCE [LARGE SCALE GENOMIC DNA]</scope>
    <source>
        <strain evidence="3 4">ATCC 14665</strain>
    </source>
</reference>
<keyword evidence="2" id="KW-0812">Transmembrane</keyword>
<evidence type="ECO:0000256" key="1">
    <source>
        <dbReference type="SAM" id="MobiDB-lite"/>
    </source>
</evidence>
<dbReference type="EMBL" id="AWVQ01000584">
    <property type="protein sequence ID" value="ERK69882.1"/>
    <property type="molecule type" value="Genomic_DNA"/>
</dbReference>
<keyword evidence="2" id="KW-1133">Transmembrane helix</keyword>
<dbReference type="InterPro" id="IPR021449">
    <property type="entry name" value="DUF3099"/>
</dbReference>
<name>U2T593_LEIAQ</name>